<feature type="region of interest" description="Disordered" evidence="1">
    <location>
        <begin position="981"/>
        <end position="1001"/>
    </location>
</feature>
<feature type="compositionally biased region" description="Polar residues" evidence="1">
    <location>
        <begin position="872"/>
        <end position="884"/>
    </location>
</feature>
<evidence type="ECO:0000256" key="2">
    <source>
        <dbReference type="SAM" id="SignalP"/>
    </source>
</evidence>
<evidence type="ECO:0000256" key="1">
    <source>
        <dbReference type="SAM" id="MobiDB-lite"/>
    </source>
</evidence>
<dbReference type="PROSITE" id="PS51257">
    <property type="entry name" value="PROKAR_LIPOPROTEIN"/>
    <property type="match status" value="1"/>
</dbReference>
<evidence type="ECO:0000313" key="4">
    <source>
        <dbReference type="Proteomes" id="UP000316270"/>
    </source>
</evidence>
<evidence type="ECO:0000313" key="3">
    <source>
        <dbReference type="EMBL" id="QDS73396.1"/>
    </source>
</evidence>
<gene>
    <name evidence="3" type="ORF">FKW77_007748</name>
</gene>
<feature type="signal peptide" evidence="2">
    <location>
        <begin position="1"/>
        <end position="20"/>
    </location>
</feature>
<proteinExistence type="predicted"/>
<dbReference type="OrthoDB" id="10611192at2759"/>
<keyword evidence="4" id="KW-1185">Reference proteome</keyword>
<name>A0A517LCS9_9PEZI</name>
<protein>
    <submittedName>
        <fullName evidence="3">Uncharacterized protein</fullName>
    </submittedName>
</protein>
<organism evidence="3 4">
    <name type="scientific">Venturia effusa</name>
    <dbReference type="NCBI Taxonomy" id="50376"/>
    <lineage>
        <taxon>Eukaryota</taxon>
        <taxon>Fungi</taxon>
        <taxon>Dikarya</taxon>
        <taxon>Ascomycota</taxon>
        <taxon>Pezizomycotina</taxon>
        <taxon>Dothideomycetes</taxon>
        <taxon>Pleosporomycetidae</taxon>
        <taxon>Venturiales</taxon>
        <taxon>Venturiaceae</taxon>
        <taxon>Venturia</taxon>
    </lineage>
</organism>
<reference evidence="3 4" key="1">
    <citation type="submission" date="2019-07" db="EMBL/GenBank/DDBJ databases">
        <title>Finished genome of Venturia effusa.</title>
        <authorList>
            <person name="Young C.A."/>
            <person name="Cox M.P."/>
            <person name="Ganley A.R.D."/>
            <person name="David W.J."/>
        </authorList>
    </citation>
    <scope>NUCLEOTIDE SEQUENCE [LARGE SCALE GENOMIC DNA]</scope>
    <source>
        <strain evidence="4">albino</strain>
    </source>
</reference>
<sequence length="1001" mass="108565">MKLLYFLCAAMSIIACVAEAVNSTDYIQMLKNKGVEIIKDLAAGRTNDAMLAPPSLTGEQQKGFMEMVRSFGLEQLVFDKFAPEVIHGHSPGDIEAGTGFGGRSAADLRNKAQKKWEMSVDNWAGFADKAFKHRKLQAKTLLELNKGTRGLLHAMYDIDQSTTLPSGLDARTAVGILVHDNIEALRQQASPYKKSQSPKAQSKALKSLRSRQQHAAVIIRGILEEIPEALELLNDDLVDIIGRNEIQRGDGYFMKTYAGHHLNGSKNETSIIQRIAALYQDLQHEPAEERQARHAKSMDALLLALSAPDESSTQGNETAEQMVKQWVWTDLPQPSSRHRNSTTVMPSTMSILTLTSPVAVLVPDYTTYTISPLPSIAPHDIAGPGIFQPPFPNSTFRAFKSTPSAILAVASTRNASMSSGPMVSAVAIGHDTTSLTRESFSKIVDAANNASGATPSFPFNRSSLSSARVSGSRAIIPIPIPASKDKQPDYVIHRGQQHRDGVAKEQGKEQKKRKSRDLGLIIGLPLGGATAAVAMMEWGVTKPIAEVLRISHHLALDGMDLIHRASKLLKYARTGHGDALLMTEIFGMVANEFAMDGVFDVVSNTANIAGSTADLAGSTADLAASVVDHGIQVGEAYLEFVPTGLKIASGVFQRAFNWLSSILLGKGTGGRLVEESLAQIGKEHSTSRGLAEHWLHNLYEVTDGVPTRLEEIAEQARQLDNIHFDDAVRKARWIKHRDEWAEEGVPLEWTLMNEDSQVSIDPEMYGLQAPAWEGHLFSWLTRPERYMEPWEDRLRWYNKYFEEPGPHVMHPNSDVSSFDLNAEPKPVADQGKSPSEGRPDTPNGSNSAGPTGQGSRPEPTQAPQKPDPTQRMGPNQDDNMTGGSEHTRIDDTADSPAVTPIAAPIQKTSSSQGSSMVSGKNSAQWKVIAASSTSTFGRKEPQITTSSENSTTSATVNSAPVGHDLGAAKTWIDETTVTTTATSSAWVSRDFGPASRDVSAG</sequence>
<feature type="region of interest" description="Disordered" evidence="1">
    <location>
        <begin position="811"/>
        <end position="920"/>
    </location>
</feature>
<dbReference type="EMBL" id="CP042193">
    <property type="protein sequence ID" value="QDS73396.1"/>
    <property type="molecule type" value="Genomic_DNA"/>
</dbReference>
<dbReference type="Proteomes" id="UP000316270">
    <property type="component" value="Chromosome 9"/>
</dbReference>
<feature type="compositionally biased region" description="Low complexity" evidence="1">
    <location>
        <begin position="909"/>
        <end position="920"/>
    </location>
</feature>
<feature type="compositionally biased region" description="Polar residues" evidence="1">
    <location>
        <begin position="842"/>
        <end position="854"/>
    </location>
</feature>
<feature type="region of interest" description="Disordered" evidence="1">
    <location>
        <begin position="933"/>
        <end position="961"/>
    </location>
</feature>
<feature type="compositionally biased region" description="Low complexity" evidence="1">
    <location>
        <begin position="944"/>
        <end position="959"/>
    </location>
</feature>
<dbReference type="AlphaFoldDB" id="A0A517LCS9"/>
<accession>A0A517LCS9</accession>
<feature type="chain" id="PRO_5021913385" evidence="2">
    <location>
        <begin position="21"/>
        <end position="1001"/>
    </location>
</feature>
<keyword evidence="2" id="KW-0732">Signal</keyword>